<dbReference type="Gene3D" id="3.30.465.10">
    <property type="match status" value="1"/>
</dbReference>
<dbReference type="SUPFAM" id="SSF56176">
    <property type="entry name" value="FAD-binding/transporter-associated domain-like"/>
    <property type="match status" value="1"/>
</dbReference>
<protein>
    <submittedName>
        <fullName evidence="4">2-hydroxy-acid oxidase</fullName>
    </submittedName>
</protein>
<evidence type="ECO:0000259" key="3">
    <source>
        <dbReference type="PROSITE" id="PS51387"/>
    </source>
</evidence>
<dbReference type="Proteomes" id="UP000229314">
    <property type="component" value="Chromosome"/>
</dbReference>
<evidence type="ECO:0000256" key="2">
    <source>
        <dbReference type="ARBA" id="ARBA00022827"/>
    </source>
</evidence>
<keyword evidence="1" id="KW-0285">Flavoprotein</keyword>
<reference evidence="4 5" key="1">
    <citation type="submission" date="2017-10" db="EMBL/GenBank/DDBJ databases">
        <title>Complete genome sequence of Paracoccus yeei TT13 isolated from human skin.</title>
        <authorList>
            <person name="Lee K."/>
            <person name="Lim J.Y."/>
            <person name="Hwang I."/>
        </authorList>
    </citation>
    <scope>NUCLEOTIDE SEQUENCE [LARGE SCALE GENOMIC DNA]</scope>
    <source>
        <strain evidence="4 5">TT13</strain>
    </source>
</reference>
<dbReference type="InterPro" id="IPR036318">
    <property type="entry name" value="FAD-bd_PCMH-like_sf"/>
</dbReference>
<dbReference type="InterPro" id="IPR016164">
    <property type="entry name" value="FAD-linked_Oxase-like_C"/>
</dbReference>
<dbReference type="GeneID" id="78899070"/>
<dbReference type="Pfam" id="PF01565">
    <property type="entry name" value="FAD_binding_4"/>
    <property type="match status" value="1"/>
</dbReference>
<dbReference type="EMBL" id="CP024422">
    <property type="protein sequence ID" value="ATQ57074.1"/>
    <property type="molecule type" value="Genomic_DNA"/>
</dbReference>
<dbReference type="InterPro" id="IPR016166">
    <property type="entry name" value="FAD-bd_PCMH"/>
</dbReference>
<sequence length="354" mass="36469">MRPETEAELADLVRAARAPLSPLGGGTRLRPGEGAGTRLDLSALSGVVLYEPAALTLVVRAGTPLAEVQAVLAEERQMLAFEPDARDGSTIGGVAAANASGPRRVQAGACRDAMLGLRFVDGTGEIVRNGGRVMKNVTGYDLVKLMAGSRGQLGVLTEIAFKTAPMPPCALTLALPDLDAAGAVPALTAALTGPYDISGAAWLPGQGALIRLEGLAGSVAIRRQALERRLAPFGAVAEGDPALWSRMVPRAAQGDLWRILCRPSEAPALLAALPQPLAVDWGGALIWAALPAGQAPVLPAWSGHATRVTGSAPLTLPAANPVVARLNASLRERFDPRGILASDGPCKPILQMSS</sequence>
<dbReference type="GO" id="GO:0003824">
    <property type="term" value="F:catalytic activity"/>
    <property type="evidence" value="ECO:0007669"/>
    <property type="project" value="InterPro"/>
</dbReference>
<proteinExistence type="predicted"/>
<evidence type="ECO:0000313" key="4">
    <source>
        <dbReference type="EMBL" id="ATQ57074.1"/>
    </source>
</evidence>
<dbReference type="InterPro" id="IPR006094">
    <property type="entry name" value="Oxid_FAD_bind_N"/>
</dbReference>
<dbReference type="SUPFAM" id="SSF55103">
    <property type="entry name" value="FAD-linked oxidases, C-terminal domain"/>
    <property type="match status" value="1"/>
</dbReference>
<gene>
    <name evidence="4" type="ORF">PYTT13_15585</name>
</gene>
<dbReference type="GO" id="GO:0071949">
    <property type="term" value="F:FAD binding"/>
    <property type="evidence" value="ECO:0007669"/>
    <property type="project" value="InterPro"/>
</dbReference>
<name>A0A2D2C3I8_9RHOB</name>
<evidence type="ECO:0000313" key="5">
    <source>
        <dbReference type="Proteomes" id="UP000229314"/>
    </source>
</evidence>
<accession>A0A2D2C3I8</accession>
<dbReference type="AlphaFoldDB" id="A0A2D2C3I8"/>
<dbReference type="InterPro" id="IPR016169">
    <property type="entry name" value="FAD-bd_PCMH_sub2"/>
</dbReference>
<organism evidence="4 5">
    <name type="scientific">Paracoccus yeei</name>
    <dbReference type="NCBI Taxonomy" id="147645"/>
    <lineage>
        <taxon>Bacteria</taxon>
        <taxon>Pseudomonadati</taxon>
        <taxon>Pseudomonadota</taxon>
        <taxon>Alphaproteobacteria</taxon>
        <taxon>Rhodobacterales</taxon>
        <taxon>Paracoccaceae</taxon>
        <taxon>Paracoccus</taxon>
    </lineage>
</organism>
<keyword evidence="2" id="KW-0274">FAD</keyword>
<dbReference type="RefSeq" id="WP_099649714.1">
    <property type="nucleotide sequence ID" value="NZ_CAJGAB010000013.1"/>
</dbReference>
<feature type="domain" description="FAD-binding PCMH-type" evidence="3">
    <location>
        <begin position="1"/>
        <end position="166"/>
    </location>
</feature>
<dbReference type="PANTHER" id="PTHR11748">
    <property type="entry name" value="D-LACTATE DEHYDROGENASE"/>
    <property type="match status" value="1"/>
</dbReference>
<evidence type="ECO:0000256" key="1">
    <source>
        <dbReference type="ARBA" id="ARBA00022630"/>
    </source>
</evidence>
<dbReference type="PANTHER" id="PTHR11748:SF103">
    <property type="entry name" value="GLYCOLATE OXIDASE SUBUNIT GLCE"/>
    <property type="match status" value="1"/>
</dbReference>
<dbReference type="PROSITE" id="PS51387">
    <property type="entry name" value="FAD_PCMH"/>
    <property type="match status" value="1"/>
</dbReference>